<dbReference type="AlphaFoldDB" id="A0A4S8F2F4"/>
<dbReference type="Proteomes" id="UP000308917">
    <property type="component" value="Unassembled WGS sequence"/>
</dbReference>
<dbReference type="InterPro" id="IPR017894">
    <property type="entry name" value="HTH_IS21_transposase_type"/>
</dbReference>
<evidence type="ECO:0000313" key="3">
    <source>
        <dbReference type="Proteomes" id="UP000308917"/>
    </source>
</evidence>
<dbReference type="OrthoDB" id="3542865at2"/>
<dbReference type="Gene3D" id="1.10.10.60">
    <property type="entry name" value="Homeodomain-like"/>
    <property type="match status" value="1"/>
</dbReference>
<accession>A0A4S8F2F4</accession>
<evidence type="ECO:0000313" key="2">
    <source>
        <dbReference type="EMBL" id="THT99321.1"/>
    </source>
</evidence>
<proteinExistence type="predicted"/>
<feature type="domain" description="HTH IS21-type" evidence="1">
    <location>
        <begin position="6"/>
        <end position="63"/>
    </location>
</feature>
<evidence type="ECO:0000259" key="1">
    <source>
        <dbReference type="PROSITE" id="PS50531"/>
    </source>
</evidence>
<feature type="non-terminal residue" evidence="2">
    <location>
        <position position="83"/>
    </location>
</feature>
<reference evidence="2 3" key="1">
    <citation type="journal article" date="2015" name="Antonie Van Leeuwenhoek">
        <title>Lampropedia puyangensis sp. nov., isolated from symptomatic bark of Populus ? euramericana canker and emended description of Lampropedia hyalina (Ehrenberg 1832) Lee et al. 2004.</title>
        <authorList>
            <person name="Li Y."/>
            <person name="Wang T."/>
            <person name="Piao C.G."/>
            <person name="Wang L.F."/>
            <person name="Tian G.Z."/>
            <person name="Zhu T.H."/>
            <person name="Guo M.W."/>
        </authorList>
    </citation>
    <scope>NUCLEOTIDE SEQUENCE [LARGE SCALE GENOMIC DNA]</scope>
    <source>
        <strain evidence="2 3">2-bin</strain>
    </source>
</reference>
<keyword evidence="3" id="KW-1185">Reference proteome</keyword>
<organism evidence="2 3">
    <name type="scientific">Lampropedia puyangensis</name>
    <dbReference type="NCBI Taxonomy" id="1330072"/>
    <lineage>
        <taxon>Bacteria</taxon>
        <taxon>Pseudomonadati</taxon>
        <taxon>Pseudomonadota</taxon>
        <taxon>Betaproteobacteria</taxon>
        <taxon>Burkholderiales</taxon>
        <taxon>Comamonadaceae</taxon>
        <taxon>Lampropedia</taxon>
    </lineage>
</organism>
<dbReference type="PROSITE" id="PS50531">
    <property type="entry name" value="HTH_IS21"/>
    <property type="match status" value="1"/>
</dbReference>
<sequence>MIDVATLSAIRRWALREHLSIREIARRTGLSHNTIRKYLRADVVQAKACSKLEPFTQKLSGWLRTEASRSRKQPGIINRLLHN</sequence>
<protein>
    <submittedName>
        <fullName evidence="2">Winged helix-turn-helix transcriptional regulator</fullName>
    </submittedName>
</protein>
<comment type="caution">
    <text evidence="2">The sequence shown here is derived from an EMBL/GenBank/DDBJ whole genome shotgun (WGS) entry which is preliminary data.</text>
</comment>
<dbReference type="EMBL" id="STFG01000014">
    <property type="protein sequence ID" value="THT99321.1"/>
    <property type="molecule type" value="Genomic_DNA"/>
</dbReference>
<gene>
    <name evidence="2" type="ORF">E9531_12125</name>
</gene>
<name>A0A4S8F2F4_9BURK</name>